<reference evidence="1 2" key="1">
    <citation type="submission" date="2018-06" db="EMBL/GenBank/DDBJ databases">
        <authorList>
            <consortium name="Pathogen Informatics"/>
            <person name="Doyle S."/>
        </authorList>
    </citation>
    <scope>NUCLEOTIDE SEQUENCE [LARGE SCALE GENOMIC DNA]</scope>
    <source>
        <strain evidence="1 2">NCTC7582</strain>
    </source>
</reference>
<dbReference type="AlphaFoldDB" id="A0A2X0Y0V6"/>
<evidence type="ECO:0000313" key="2">
    <source>
        <dbReference type="Proteomes" id="UP000251431"/>
    </source>
</evidence>
<sequence length="48" mass="5714">MRIPAKLTLGDEILWWQGPYKYKRIEDSGDYILEGERVQHDHTRSNPT</sequence>
<organism evidence="1 2">
    <name type="scientific">Lysinibacillus capsici</name>
    <dbReference type="NCBI Taxonomy" id="2115968"/>
    <lineage>
        <taxon>Bacteria</taxon>
        <taxon>Bacillati</taxon>
        <taxon>Bacillota</taxon>
        <taxon>Bacilli</taxon>
        <taxon>Bacillales</taxon>
        <taxon>Bacillaceae</taxon>
        <taxon>Lysinibacillus</taxon>
    </lineage>
</organism>
<dbReference type="EMBL" id="UAQE01000001">
    <property type="protein sequence ID" value="SPT99648.1"/>
    <property type="molecule type" value="Genomic_DNA"/>
</dbReference>
<dbReference type="Proteomes" id="UP000251431">
    <property type="component" value="Unassembled WGS sequence"/>
</dbReference>
<protein>
    <submittedName>
        <fullName evidence="1">Uncharacterized protein</fullName>
    </submittedName>
</protein>
<evidence type="ECO:0000313" key="1">
    <source>
        <dbReference type="EMBL" id="SPT99648.1"/>
    </source>
</evidence>
<gene>
    <name evidence="1" type="ORF">NCTC7582_02525</name>
</gene>
<proteinExistence type="predicted"/>
<name>A0A2X0Y0V6_9BACI</name>
<dbReference type="RefSeq" id="WP_175400735.1">
    <property type="nucleotide sequence ID" value="NZ_CP134502.1"/>
</dbReference>
<accession>A0A2X0Y0V6</accession>